<keyword evidence="2" id="KW-1185">Reference proteome</keyword>
<reference evidence="1" key="1">
    <citation type="submission" date="2022-04" db="EMBL/GenBank/DDBJ databases">
        <title>Chromosome-scale genome assembly of Holotrichia oblita Faldermann.</title>
        <authorList>
            <person name="Rongchong L."/>
        </authorList>
    </citation>
    <scope>NUCLEOTIDE SEQUENCE</scope>
    <source>
        <strain evidence="1">81SQS9</strain>
    </source>
</reference>
<dbReference type="EMBL" id="CM043023">
    <property type="protein sequence ID" value="KAI4455497.1"/>
    <property type="molecule type" value="Genomic_DNA"/>
</dbReference>
<gene>
    <name evidence="1" type="ORF">MML48_9g00014898</name>
</gene>
<name>A0ACB9SKG4_HOLOL</name>
<evidence type="ECO:0000313" key="1">
    <source>
        <dbReference type="EMBL" id="KAI4455497.1"/>
    </source>
</evidence>
<protein>
    <submittedName>
        <fullName evidence="1">Uncharacterized protein</fullName>
    </submittedName>
</protein>
<accession>A0ACB9SKG4</accession>
<evidence type="ECO:0000313" key="2">
    <source>
        <dbReference type="Proteomes" id="UP001056778"/>
    </source>
</evidence>
<organism evidence="1 2">
    <name type="scientific">Holotrichia oblita</name>
    <name type="common">Chafer beetle</name>
    <dbReference type="NCBI Taxonomy" id="644536"/>
    <lineage>
        <taxon>Eukaryota</taxon>
        <taxon>Metazoa</taxon>
        <taxon>Ecdysozoa</taxon>
        <taxon>Arthropoda</taxon>
        <taxon>Hexapoda</taxon>
        <taxon>Insecta</taxon>
        <taxon>Pterygota</taxon>
        <taxon>Neoptera</taxon>
        <taxon>Endopterygota</taxon>
        <taxon>Coleoptera</taxon>
        <taxon>Polyphaga</taxon>
        <taxon>Scarabaeiformia</taxon>
        <taxon>Scarabaeidae</taxon>
        <taxon>Melolonthinae</taxon>
        <taxon>Holotrichia</taxon>
    </lineage>
</organism>
<dbReference type="Proteomes" id="UP001056778">
    <property type="component" value="Chromosome 9"/>
</dbReference>
<comment type="caution">
    <text evidence="1">The sequence shown here is derived from an EMBL/GenBank/DDBJ whole genome shotgun (WGS) entry which is preliminary data.</text>
</comment>
<proteinExistence type="predicted"/>
<sequence length="615" mass="69072">MCFLFGKRNLQDEYLPNIGCLQCHNIGYPILGQKVSCNDLGTYIITALRNTMSLANRKQQRKKWNAEAMLAAISAVKNNEMGYLLASKTFNVPKSTLEDYVKNKSRKSPEEMIRTNLGRPPVLPKDIEVDLVDYCVEMDKRFYGLRASDIRRLAFQLAIRNNLKHNFSQKEKTADETGITTVQSKHTRIITLKGKKQVGAVTSAERGALVTVVTCMNAAGGYVPPMIIFPRKNMKLELLNGTPPGTVAACHVSGWIQSHIFTKWLQHFITHVKPSEADPTVLVLDGHYSHTRNIDTINLARQNHVIIICLPPHSTHRMQPLDLAFMGPLKTYYSQEIENWLRHNPGRVVTSYQICELLGKAYVRCATAEIAINGFRKSGILPFNRHIFRDHDFAIHHQVEAPATSAEELRHVTPPRDITTTKCVEQSYVKRMSHSPDPKVRAHEISPIPSTSFYKSSAKERKSRKGSAALITGTPYKDALEASLSEQNRKKSVSQGIPKLKMVNKSVSSKVTNKKKGKSIAKKNVTPKVSKKNVKKQESSDSSEEDEDLVLDDDSDLDCDIGEEEADCMFCSGVFSDDHAGEQWIQCSKCFKWAHCDCANIGRKDTYICDFCLDG</sequence>